<keyword evidence="3" id="KW-1185">Reference proteome</keyword>
<comment type="caution">
    <text evidence="2">The sequence shown here is derived from an EMBL/GenBank/DDBJ whole genome shotgun (WGS) entry which is preliminary data.</text>
</comment>
<dbReference type="Gene3D" id="3.40.50.300">
    <property type="entry name" value="P-loop containing nucleotide triphosphate hydrolases"/>
    <property type="match status" value="1"/>
</dbReference>
<evidence type="ECO:0008006" key="4">
    <source>
        <dbReference type="Google" id="ProtNLM"/>
    </source>
</evidence>
<dbReference type="EMBL" id="LFJN01000033">
    <property type="protein sequence ID" value="KPI36174.1"/>
    <property type="molecule type" value="Genomic_DNA"/>
</dbReference>
<dbReference type="GeneID" id="28741320"/>
<proteinExistence type="predicted"/>
<evidence type="ECO:0000256" key="1">
    <source>
        <dbReference type="SAM" id="Phobius"/>
    </source>
</evidence>
<accession>A0A0N1HMU9</accession>
<dbReference type="OrthoDB" id="408152at2759"/>
<evidence type="ECO:0000313" key="3">
    <source>
        <dbReference type="Proteomes" id="UP000038010"/>
    </source>
</evidence>
<gene>
    <name evidence="2" type="ORF">AB675_8949</name>
</gene>
<sequence length="321" mass="36908">MAAPHTFGDYTCVVTDIDRMKHGSRTVPMKVLVLGLPRTASESTAKALRLLGATELYHGFQAALENPLDNKYWLAALQAKFEGKGKPYGRAGFDRLLGHCQGVSDLPAILLAEELIEAYPEAKVILTHREFESWYTMTTKQKQQNRATPTSDDLADPQLLPHRSVYATIHLKVHHPFTRIVALPQHFLHMHNRFTKPTFLYAWQHLTHNSVHFTRNEAHSVYHTHYASIREIVSRQPKHQNNSKLLEYRIGDGWGPLCEFLGVEVPPESVAFPKGNDLRVFMKRIDDLVWWEIWWMMRRVLQIAAAVGLLLGALYVSKWWR</sequence>
<protein>
    <recommendedName>
        <fullName evidence="4">NAD dependent epimerase/dehydratase</fullName>
    </recommendedName>
</protein>
<dbReference type="VEuPathDB" id="FungiDB:AB675_8949"/>
<dbReference type="SUPFAM" id="SSF52540">
    <property type="entry name" value="P-loop containing nucleoside triphosphate hydrolases"/>
    <property type="match status" value="1"/>
</dbReference>
<dbReference type="Pfam" id="PF17784">
    <property type="entry name" value="Sulfotransfer_4"/>
    <property type="match status" value="2"/>
</dbReference>
<keyword evidence="1" id="KW-0812">Transmembrane</keyword>
<name>A0A0N1HMU9_9EURO</name>
<dbReference type="PANTHER" id="PTHR36978:SF4">
    <property type="entry name" value="P-LOOP CONTAINING NUCLEOSIDE TRIPHOSPHATE HYDROLASE PROTEIN"/>
    <property type="match status" value="1"/>
</dbReference>
<dbReference type="RefSeq" id="XP_017996137.1">
    <property type="nucleotide sequence ID" value="XM_018149440.1"/>
</dbReference>
<keyword evidence="1" id="KW-1133">Transmembrane helix</keyword>
<dbReference type="Proteomes" id="UP000038010">
    <property type="component" value="Unassembled WGS sequence"/>
</dbReference>
<reference evidence="2 3" key="1">
    <citation type="submission" date="2015-06" db="EMBL/GenBank/DDBJ databases">
        <title>Draft genome of the ant-associated black yeast Phialophora attae CBS 131958.</title>
        <authorList>
            <person name="Moreno L.F."/>
            <person name="Stielow B.J."/>
            <person name="de Hoog S."/>
            <person name="Vicente V.A."/>
            <person name="Weiss V.A."/>
            <person name="de Vries M."/>
            <person name="Cruz L.M."/>
            <person name="Souza E.M."/>
        </authorList>
    </citation>
    <scope>NUCLEOTIDE SEQUENCE [LARGE SCALE GENOMIC DNA]</scope>
    <source>
        <strain evidence="2 3">CBS 131958</strain>
    </source>
</reference>
<dbReference type="AlphaFoldDB" id="A0A0N1HMU9"/>
<dbReference type="STRING" id="1664694.A0A0N1HMU9"/>
<evidence type="ECO:0000313" key="2">
    <source>
        <dbReference type="EMBL" id="KPI36174.1"/>
    </source>
</evidence>
<organism evidence="2 3">
    <name type="scientific">Cyphellophora attinorum</name>
    <dbReference type="NCBI Taxonomy" id="1664694"/>
    <lineage>
        <taxon>Eukaryota</taxon>
        <taxon>Fungi</taxon>
        <taxon>Dikarya</taxon>
        <taxon>Ascomycota</taxon>
        <taxon>Pezizomycotina</taxon>
        <taxon>Eurotiomycetes</taxon>
        <taxon>Chaetothyriomycetidae</taxon>
        <taxon>Chaetothyriales</taxon>
        <taxon>Cyphellophoraceae</taxon>
        <taxon>Cyphellophora</taxon>
    </lineage>
</organism>
<dbReference type="PANTHER" id="PTHR36978">
    <property type="entry name" value="P-LOOP CONTAINING NUCLEOTIDE TRIPHOSPHATE HYDROLASE"/>
    <property type="match status" value="1"/>
</dbReference>
<keyword evidence="1" id="KW-0472">Membrane</keyword>
<dbReference type="InterPro" id="IPR027417">
    <property type="entry name" value="P-loop_NTPase"/>
</dbReference>
<dbReference type="InterPro" id="IPR040632">
    <property type="entry name" value="Sulfotransfer_4"/>
</dbReference>
<feature type="transmembrane region" description="Helical" evidence="1">
    <location>
        <begin position="300"/>
        <end position="320"/>
    </location>
</feature>